<reference evidence="3 4" key="1">
    <citation type="submission" date="2022-10" db="EMBL/GenBank/DDBJ databases">
        <authorList>
            <person name="Xie J."/>
            <person name="Shen N."/>
        </authorList>
    </citation>
    <scope>NUCLEOTIDE SEQUENCE [LARGE SCALE GENOMIC DNA]</scope>
    <source>
        <strain evidence="3 4">DSM 41681</strain>
    </source>
</reference>
<dbReference type="Proteomes" id="UP001352223">
    <property type="component" value="Unassembled WGS sequence"/>
</dbReference>
<organism evidence="3 4">
    <name type="scientific">Streptomyces kunmingensis</name>
    <dbReference type="NCBI Taxonomy" id="68225"/>
    <lineage>
        <taxon>Bacteria</taxon>
        <taxon>Bacillati</taxon>
        <taxon>Actinomycetota</taxon>
        <taxon>Actinomycetes</taxon>
        <taxon>Kitasatosporales</taxon>
        <taxon>Streptomycetaceae</taxon>
        <taxon>Streptomyces</taxon>
    </lineage>
</organism>
<comment type="caution">
    <text evidence="3">The sequence shown here is derived from an EMBL/GenBank/DDBJ whole genome shotgun (WGS) entry which is preliminary data.</text>
</comment>
<dbReference type="InterPro" id="IPR050789">
    <property type="entry name" value="Diverse_Enzym_Activities"/>
</dbReference>
<evidence type="ECO:0000259" key="2">
    <source>
        <dbReference type="Pfam" id="PF00144"/>
    </source>
</evidence>
<feature type="domain" description="Beta-lactamase-related" evidence="2">
    <location>
        <begin position="47"/>
        <end position="337"/>
    </location>
</feature>
<dbReference type="RefSeq" id="WP_324765731.1">
    <property type="nucleotide sequence ID" value="NZ_BAAATS010000022.1"/>
</dbReference>
<keyword evidence="4" id="KW-1185">Reference proteome</keyword>
<dbReference type="SUPFAM" id="SSF56601">
    <property type="entry name" value="beta-lactamase/transpeptidase-like"/>
    <property type="match status" value="1"/>
</dbReference>
<evidence type="ECO:0000313" key="4">
    <source>
        <dbReference type="Proteomes" id="UP001352223"/>
    </source>
</evidence>
<accession>A0ABU6C208</accession>
<dbReference type="PANTHER" id="PTHR43283:SF11">
    <property type="entry name" value="BETA-LACTAMASE-RELATED DOMAIN-CONTAINING PROTEIN"/>
    <property type="match status" value="1"/>
</dbReference>
<proteinExistence type="predicted"/>
<evidence type="ECO:0000313" key="3">
    <source>
        <dbReference type="EMBL" id="MEB3958751.1"/>
    </source>
</evidence>
<protein>
    <submittedName>
        <fullName evidence="3">Beta-lactamase family protein</fullName>
    </submittedName>
</protein>
<dbReference type="EMBL" id="JAOZYB010000001">
    <property type="protein sequence ID" value="MEB3958751.1"/>
    <property type="molecule type" value="Genomic_DNA"/>
</dbReference>
<gene>
    <name evidence="3" type="ORF">OKJ48_00535</name>
</gene>
<sequence>MSSRVREILLAARENRSFSAAAWSYGDHTGSWDRGVVGTLSWDGDDAAEGSHWDLASVTKPIVATAVMSLVESGELSLEDTAGDYLHDYPDHNASLKVRDLLTHTSGLPGQVPLFRWNPTSETLLAAVRNLARVTPPGTSVFYSSQGYIVLGLIAEAASGLSLDQLVRERVFSPAGMANSSFGLPAPMRANAVATEDDPWRGRVVQGEVHDENAAVIGRAAGHAGIFSTLADMELLGQALCSEGLGSNGRILSAQTYRVMSAQRTDHLNHRRTLGWMGADPVTSHAGDLIGPNGYGHNGFTGTSLWIDPDSRRYSVLLTNRVHPSRSNTSIARVRTLVNNVAFGSAAPTGAR</sequence>
<dbReference type="InterPro" id="IPR001466">
    <property type="entry name" value="Beta-lactam-related"/>
</dbReference>
<dbReference type="PANTHER" id="PTHR43283">
    <property type="entry name" value="BETA-LACTAMASE-RELATED"/>
    <property type="match status" value="1"/>
</dbReference>
<dbReference type="Pfam" id="PF00144">
    <property type="entry name" value="Beta-lactamase"/>
    <property type="match status" value="1"/>
</dbReference>
<name>A0ABU6C208_9ACTN</name>
<evidence type="ECO:0000256" key="1">
    <source>
        <dbReference type="ARBA" id="ARBA00022801"/>
    </source>
</evidence>
<dbReference type="InterPro" id="IPR012338">
    <property type="entry name" value="Beta-lactam/transpept-like"/>
</dbReference>
<keyword evidence="1" id="KW-0378">Hydrolase</keyword>
<dbReference type="Gene3D" id="3.40.710.10">
    <property type="entry name" value="DD-peptidase/beta-lactamase superfamily"/>
    <property type="match status" value="1"/>
</dbReference>